<protein>
    <submittedName>
        <fullName evidence="1">Uncharacterized protein</fullName>
    </submittedName>
</protein>
<dbReference type="KEGG" id="vg:54998040"/>
<reference evidence="2" key="1">
    <citation type="submission" date="2018-07" db="EMBL/GenBank/DDBJ databases">
        <authorList>
            <person name="Quirk P.G."/>
            <person name="Krulwich T.A."/>
        </authorList>
    </citation>
    <scope>NUCLEOTIDE SEQUENCE [LARGE SCALE GENOMIC DNA]</scope>
</reference>
<organism evidence="1 2">
    <name type="scientific">Gordonia phage Daredevil</name>
    <dbReference type="NCBI Taxonomy" id="2283286"/>
    <lineage>
        <taxon>Viruses</taxon>
        <taxon>Duplodnaviria</taxon>
        <taxon>Heunggongvirae</taxon>
        <taxon>Uroviricota</taxon>
        <taxon>Caudoviricetes</taxon>
        <taxon>Daredevilvirus</taxon>
        <taxon>Daredevilvirus daredevil</taxon>
    </lineage>
</organism>
<dbReference type="GeneID" id="54998040"/>
<dbReference type="EMBL" id="MH590603">
    <property type="protein sequence ID" value="AXH70437.1"/>
    <property type="molecule type" value="Genomic_DNA"/>
</dbReference>
<evidence type="ECO:0000313" key="2">
    <source>
        <dbReference type="Proteomes" id="UP000257597"/>
    </source>
</evidence>
<evidence type="ECO:0000313" key="1">
    <source>
        <dbReference type="EMBL" id="AXH70437.1"/>
    </source>
</evidence>
<dbReference type="Proteomes" id="UP000257597">
    <property type="component" value="Segment"/>
</dbReference>
<accession>A0A345MIQ6</accession>
<proteinExistence type="predicted"/>
<gene>
    <name evidence="1" type="primary">50</name>
    <name evidence="1" type="ORF">SEA_DAREDEVIL_50</name>
</gene>
<keyword evidence="2" id="KW-1185">Reference proteome</keyword>
<name>A0A345MIQ6_9CAUD</name>
<dbReference type="RefSeq" id="YP_009807164.1">
    <property type="nucleotide sequence ID" value="NC_048021.1"/>
</dbReference>
<sequence length="80" mass="9053">MTSDKERRPHQPVVATWENPCFPPADRPVEIPYIYRAPDTGWLDDQIAELRRLMPDRGALADAVRAAKEAWARAGGFTSF</sequence>